<feature type="compositionally biased region" description="Polar residues" evidence="1">
    <location>
        <begin position="213"/>
        <end position="224"/>
    </location>
</feature>
<dbReference type="AlphaFoldDB" id="A0A139XZS8"/>
<dbReference type="VEuPathDB" id="ToxoDB:TGARI_203770"/>
<feature type="region of interest" description="Disordered" evidence="1">
    <location>
        <begin position="68"/>
        <end position="92"/>
    </location>
</feature>
<dbReference type="OrthoDB" id="10333380at2759"/>
<evidence type="ECO:0000313" key="4">
    <source>
        <dbReference type="Proteomes" id="UP000074247"/>
    </source>
</evidence>
<name>A0A139XZS8_TOXGO</name>
<proteinExistence type="predicted"/>
<feature type="compositionally biased region" description="Polar residues" evidence="1">
    <location>
        <begin position="73"/>
        <end position="85"/>
    </location>
</feature>
<feature type="region of interest" description="Disordered" evidence="1">
    <location>
        <begin position="137"/>
        <end position="158"/>
    </location>
</feature>
<feature type="compositionally biased region" description="Basic and acidic residues" evidence="1">
    <location>
        <begin position="137"/>
        <end position="146"/>
    </location>
</feature>
<keyword evidence="2" id="KW-0812">Transmembrane</keyword>
<keyword evidence="2" id="KW-0472">Membrane</keyword>
<dbReference type="EMBL" id="AGQS02004434">
    <property type="protein sequence ID" value="KYF44309.1"/>
    <property type="molecule type" value="Genomic_DNA"/>
</dbReference>
<evidence type="ECO:0000256" key="1">
    <source>
        <dbReference type="SAM" id="MobiDB-lite"/>
    </source>
</evidence>
<dbReference type="Proteomes" id="UP000074247">
    <property type="component" value="Unassembled WGS sequence"/>
</dbReference>
<feature type="transmembrane region" description="Helical" evidence="2">
    <location>
        <begin position="101"/>
        <end position="123"/>
    </location>
</feature>
<reference evidence="3 4" key="1">
    <citation type="journal article" date="2016" name="Nat. Commun.">
        <title>Local admixture of amplified and diversified secreted pathogenesis determinants shapes mosaic Toxoplasma gondii genomes.</title>
        <authorList>
            <person name="Lorenzi H."/>
            <person name="Khan A."/>
            <person name="Behnke M.S."/>
            <person name="Namasivayam S."/>
            <person name="Swapna L.S."/>
            <person name="Hadjithomas M."/>
            <person name="Karamycheva S."/>
            <person name="Pinney D."/>
            <person name="Brunk B.P."/>
            <person name="Ajioka J.W."/>
            <person name="Ajzenberg D."/>
            <person name="Boothroyd J.C."/>
            <person name="Boyle J.P."/>
            <person name="Darde M.L."/>
            <person name="Diaz-Miranda M.A."/>
            <person name="Dubey J.P."/>
            <person name="Fritz H.M."/>
            <person name="Gennari S.M."/>
            <person name="Gregory B.D."/>
            <person name="Kim K."/>
            <person name="Saeij J.P."/>
            <person name="Su C."/>
            <person name="White M.W."/>
            <person name="Zhu X.Q."/>
            <person name="Howe D.K."/>
            <person name="Rosenthal B.M."/>
            <person name="Grigg M.E."/>
            <person name="Parkinson J."/>
            <person name="Liu L."/>
            <person name="Kissinger J.C."/>
            <person name="Roos D.S."/>
            <person name="Sibley L.D."/>
        </authorList>
    </citation>
    <scope>NUCLEOTIDE SEQUENCE [LARGE SCALE GENOMIC DNA]</scope>
    <source>
        <strain evidence="3 4">ARI</strain>
    </source>
</reference>
<feature type="transmembrane region" description="Helical" evidence="2">
    <location>
        <begin position="21"/>
        <end position="44"/>
    </location>
</feature>
<protein>
    <recommendedName>
        <fullName evidence="5">Transmembrane protein</fullName>
    </recommendedName>
</protein>
<comment type="caution">
    <text evidence="3">The sequence shown here is derived from an EMBL/GenBank/DDBJ whole genome shotgun (WGS) entry which is preliminary data.</text>
</comment>
<feature type="region of interest" description="Disordered" evidence="1">
    <location>
        <begin position="213"/>
        <end position="238"/>
    </location>
</feature>
<accession>A0A139XZS8</accession>
<sequence length="238" mass="25607">MRGFHRGRWPFSQATRVSRNACVSLPHVLPVFLLTTGDVLWIGASLLAGASEWTAGMEVQVRRLETDADKNGDGSQDNSQTTTVQPEDGSTEESVVKGGHIAVFVAVGVCVICALCMCAMYAYQKWTGGISEESQRRSHLAEHSNDHSSPNLEAGEGRPLRSALVKHGTKGRRGQTKGTVSTFIADTHLGDPLKEAPTLVTLDTARWTANTSLSKKSLASVPSRTTDEDVPLPPIGER</sequence>
<evidence type="ECO:0008006" key="5">
    <source>
        <dbReference type="Google" id="ProtNLM"/>
    </source>
</evidence>
<evidence type="ECO:0000256" key="2">
    <source>
        <dbReference type="SAM" id="Phobius"/>
    </source>
</evidence>
<organism evidence="3 4">
    <name type="scientific">Toxoplasma gondii ARI</name>
    <dbReference type="NCBI Taxonomy" id="1074872"/>
    <lineage>
        <taxon>Eukaryota</taxon>
        <taxon>Sar</taxon>
        <taxon>Alveolata</taxon>
        <taxon>Apicomplexa</taxon>
        <taxon>Conoidasida</taxon>
        <taxon>Coccidia</taxon>
        <taxon>Eucoccidiorida</taxon>
        <taxon>Eimeriorina</taxon>
        <taxon>Sarcocystidae</taxon>
        <taxon>Toxoplasma</taxon>
    </lineage>
</organism>
<gene>
    <name evidence="3" type="ORF">TGARI_203770</name>
</gene>
<keyword evidence="2" id="KW-1133">Transmembrane helix</keyword>
<evidence type="ECO:0000313" key="3">
    <source>
        <dbReference type="EMBL" id="KYF44309.1"/>
    </source>
</evidence>